<keyword evidence="2" id="KW-1185">Reference proteome</keyword>
<comment type="caution">
    <text evidence="1">The sequence shown here is derived from an EMBL/GenBank/DDBJ whole genome shotgun (WGS) entry which is preliminary data.</text>
</comment>
<dbReference type="Proteomes" id="UP001597018">
    <property type="component" value="Unassembled WGS sequence"/>
</dbReference>
<evidence type="ECO:0000313" key="1">
    <source>
        <dbReference type="EMBL" id="MFD0918344.1"/>
    </source>
</evidence>
<organism evidence="1 2">
    <name type="scientific">Saccharopolyspora rosea</name>
    <dbReference type="NCBI Taxonomy" id="524884"/>
    <lineage>
        <taxon>Bacteria</taxon>
        <taxon>Bacillati</taxon>
        <taxon>Actinomycetota</taxon>
        <taxon>Actinomycetes</taxon>
        <taxon>Pseudonocardiales</taxon>
        <taxon>Pseudonocardiaceae</taxon>
        <taxon>Saccharopolyspora</taxon>
    </lineage>
</organism>
<evidence type="ECO:0000313" key="2">
    <source>
        <dbReference type="Proteomes" id="UP001597018"/>
    </source>
</evidence>
<protein>
    <submittedName>
        <fullName evidence="1">Uncharacterized protein</fullName>
    </submittedName>
</protein>
<gene>
    <name evidence="1" type="ORF">ACFQ16_01170</name>
</gene>
<sequence length="124" mass="13388">MDLRRTLLADPGVSESVKRTLEACGACGLANPVYADVTGDEQDDVLVPVDSGGSGGLMAAYAYAVRDGRLRQVFHYEGLDFGVRVRDGAVQVIQAVYGPDDPHCCPSSHDVQTYSWDGSRLVRR</sequence>
<dbReference type="RefSeq" id="WP_345601466.1">
    <property type="nucleotide sequence ID" value="NZ_BAABLT010000034.1"/>
</dbReference>
<name>A0ABW3FNC1_9PSEU</name>
<reference evidence="2" key="1">
    <citation type="journal article" date="2019" name="Int. J. Syst. Evol. Microbiol.">
        <title>The Global Catalogue of Microorganisms (GCM) 10K type strain sequencing project: providing services to taxonomists for standard genome sequencing and annotation.</title>
        <authorList>
            <consortium name="The Broad Institute Genomics Platform"/>
            <consortium name="The Broad Institute Genome Sequencing Center for Infectious Disease"/>
            <person name="Wu L."/>
            <person name="Ma J."/>
        </authorList>
    </citation>
    <scope>NUCLEOTIDE SEQUENCE [LARGE SCALE GENOMIC DNA]</scope>
    <source>
        <strain evidence="2">CCUG 56401</strain>
    </source>
</reference>
<proteinExistence type="predicted"/>
<accession>A0ABW3FNC1</accession>
<dbReference type="EMBL" id="JBHTIW010000001">
    <property type="protein sequence ID" value="MFD0918344.1"/>
    <property type="molecule type" value="Genomic_DNA"/>
</dbReference>